<comment type="catalytic activity">
    <reaction evidence="6 8">
        <text>L-threonyl-[protein] + ATP = O-phospho-L-threonyl-[protein] + ADP + H(+)</text>
        <dbReference type="Rhea" id="RHEA:46608"/>
        <dbReference type="Rhea" id="RHEA-COMP:11060"/>
        <dbReference type="Rhea" id="RHEA-COMP:11605"/>
        <dbReference type="ChEBI" id="CHEBI:15378"/>
        <dbReference type="ChEBI" id="CHEBI:30013"/>
        <dbReference type="ChEBI" id="CHEBI:30616"/>
        <dbReference type="ChEBI" id="CHEBI:61977"/>
        <dbReference type="ChEBI" id="CHEBI:456216"/>
        <dbReference type="EC" id="2.7.11.1"/>
    </reaction>
</comment>
<dbReference type="STRING" id="755178.Cyan10605_1549"/>
<dbReference type="GO" id="GO:0106310">
    <property type="term" value="F:protein serine kinase activity"/>
    <property type="evidence" value="ECO:0007669"/>
    <property type="project" value="RHEA"/>
</dbReference>
<evidence type="ECO:0000256" key="4">
    <source>
        <dbReference type="ARBA" id="ARBA00022777"/>
    </source>
</evidence>
<evidence type="ECO:0000256" key="3">
    <source>
        <dbReference type="ARBA" id="ARBA00022741"/>
    </source>
</evidence>
<keyword evidence="3 8" id="KW-0547">Nucleotide-binding</keyword>
<dbReference type="GO" id="GO:0004674">
    <property type="term" value="F:protein serine/threonine kinase activity"/>
    <property type="evidence" value="ECO:0007669"/>
    <property type="project" value="UniProtKB-UniRule"/>
</dbReference>
<dbReference type="InterPro" id="IPR016252">
    <property type="entry name" value="Ser/Thr_kinase_SpkB"/>
</dbReference>
<comment type="similarity">
    <text evidence="8">Belongs to the protein kinase superfamily. Ser/Thr protein kinase family.</text>
</comment>
<gene>
    <name evidence="11" type="ordered locus">Cyan10605_1549</name>
</gene>
<dbReference type="PROSITE" id="PS50011">
    <property type="entry name" value="PROTEIN_KINASE_DOM"/>
    <property type="match status" value="1"/>
</dbReference>
<dbReference type="Pfam" id="PF13599">
    <property type="entry name" value="Pentapeptide_4"/>
    <property type="match status" value="1"/>
</dbReference>
<evidence type="ECO:0000256" key="7">
    <source>
        <dbReference type="ARBA" id="ARBA00048679"/>
    </source>
</evidence>
<dbReference type="OrthoDB" id="428645at2"/>
<sequence length="506" mass="56892">MIISYCLNPNCSQPKNHPKLKQCYTCGANLILNNRYRAIKVLGKGGFGATFIGVDLTVTENPLCVIKQLRPNADDPQAVKTAINLFEREAKILGQINHHQIPKLLDYFEDQGQFYLIQELVNGQNLQREIKYEGVYGELALRRFLLEITPVLKYIHSQKIIHRDIKPANILRRKKDGKLILIDFGAVKDEVNTKLAKTFGQTALTKLSVGTMGYAPPEQLAMRPIYSSDIYALGATCLYLLTGKSPKNFPIDSDNGELLWQQEVSLSDKMVKILEKMLAINARDRYKSVDDVIIALDVESLEGNMLSIPTPVSSVGANISSLSETEITVGDISKTMSPAQQLRQAIQKRKTKSDRPKKMLLKWNEERFFNAHNNGKKDFSDQELQNLNLQGSKLIKCIFRYSQLQGVNFKESSLSQANFYSADLTNANFINANLFQAYFSKSNLENVDFTGANLGSADFTNANVTNANFSGANLKNAKINQQQLKSAKVNRNTTFPDGSRLWWKIF</sequence>
<dbReference type="CDD" id="cd14014">
    <property type="entry name" value="STKc_PknB_like"/>
    <property type="match status" value="1"/>
</dbReference>
<dbReference type="InterPro" id="IPR001646">
    <property type="entry name" value="5peptide_repeat"/>
</dbReference>
<keyword evidence="4 8" id="KW-0418">Kinase</keyword>
<dbReference type="PANTHER" id="PTHR24363:SF0">
    <property type="entry name" value="SERINE_THREONINE KINASE LIKE DOMAIN CONTAINING 1"/>
    <property type="match status" value="1"/>
</dbReference>
<dbReference type="SMART" id="SM00220">
    <property type="entry name" value="S_TKc"/>
    <property type="match status" value="1"/>
</dbReference>
<dbReference type="InterPro" id="IPR017441">
    <property type="entry name" value="Protein_kinase_ATP_BS"/>
</dbReference>
<dbReference type="SUPFAM" id="SSF56112">
    <property type="entry name" value="Protein kinase-like (PK-like)"/>
    <property type="match status" value="1"/>
</dbReference>
<dbReference type="EMBL" id="CP003947">
    <property type="protein sequence ID" value="AFZ53658.1"/>
    <property type="molecule type" value="Genomic_DNA"/>
</dbReference>
<evidence type="ECO:0000256" key="6">
    <source>
        <dbReference type="ARBA" id="ARBA00047899"/>
    </source>
</evidence>
<dbReference type="Gene3D" id="1.10.510.10">
    <property type="entry name" value="Transferase(Phosphotransferase) domain 1"/>
    <property type="match status" value="1"/>
</dbReference>
<dbReference type="SUPFAM" id="SSF141571">
    <property type="entry name" value="Pentapeptide repeat-like"/>
    <property type="match status" value="1"/>
</dbReference>
<evidence type="ECO:0000313" key="11">
    <source>
        <dbReference type="EMBL" id="AFZ53658.1"/>
    </source>
</evidence>
<dbReference type="PATRIC" id="fig|755178.3.peg.1644"/>
<dbReference type="HOGENOM" id="CLU_000288_135_5_3"/>
<dbReference type="InterPro" id="IPR000719">
    <property type="entry name" value="Prot_kinase_dom"/>
</dbReference>
<dbReference type="eggNOG" id="COG1357">
    <property type="taxonomic scope" value="Bacteria"/>
</dbReference>
<feature type="domain" description="Protein kinase" evidence="10">
    <location>
        <begin position="36"/>
        <end position="301"/>
    </location>
</feature>
<dbReference type="Proteomes" id="UP000010480">
    <property type="component" value="Chromosome"/>
</dbReference>
<evidence type="ECO:0000256" key="8">
    <source>
        <dbReference type="PIRNR" id="PIRNR000647"/>
    </source>
</evidence>
<dbReference type="KEGG" id="can:Cyan10605_1549"/>
<evidence type="ECO:0000256" key="9">
    <source>
        <dbReference type="PROSITE-ProRule" id="PRU10141"/>
    </source>
</evidence>
<dbReference type="EC" id="2.7.11.1" evidence="8"/>
<feature type="binding site" evidence="9">
    <location>
        <position position="67"/>
    </location>
    <ligand>
        <name>ATP</name>
        <dbReference type="ChEBI" id="CHEBI:30616"/>
    </ligand>
</feature>
<evidence type="ECO:0000259" key="10">
    <source>
        <dbReference type="PROSITE" id="PS50011"/>
    </source>
</evidence>
<dbReference type="PIRSF" id="PIRSF000647">
    <property type="entry name" value="Ser/Thr_PK_SpkB"/>
    <property type="match status" value="1"/>
</dbReference>
<keyword evidence="5 8" id="KW-0067">ATP-binding</keyword>
<evidence type="ECO:0000313" key="12">
    <source>
        <dbReference type="Proteomes" id="UP000010480"/>
    </source>
</evidence>
<dbReference type="PROSITE" id="PS00107">
    <property type="entry name" value="PROTEIN_KINASE_ATP"/>
    <property type="match status" value="1"/>
</dbReference>
<proteinExistence type="inferred from homology"/>
<dbReference type="InterPro" id="IPR011009">
    <property type="entry name" value="Kinase-like_dom_sf"/>
</dbReference>
<accession>K9Z5I7</accession>
<evidence type="ECO:0000256" key="5">
    <source>
        <dbReference type="ARBA" id="ARBA00022840"/>
    </source>
</evidence>
<dbReference type="PANTHER" id="PTHR24363">
    <property type="entry name" value="SERINE/THREONINE PROTEIN KINASE"/>
    <property type="match status" value="1"/>
</dbReference>
<reference evidence="12" key="1">
    <citation type="journal article" date="2013" name="Proc. Natl. Acad. Sci. U.S.A.">
        <title>Improving the coverage of the cyanobacterial phylum using diversity-driven genome sequencing.</title>
        <authorList>
            <person name="Shih P.M."/>
            <person name="Wu D."/>
            <person name="Latifi A."/>
            <person name="Axen S.D."/>
            <person name="Fewer D.P."/>
            <person name="Talla E."/>
            <person name="Calteau A."/>
            <person name="Cai F."/>
            <person name="Tandeau de Marsac N."/>
            <person name="Rippka R."/>
            <person name="Herdman M."/>
            <person name="Sivonen K."/>
            <person name="Coursin T."/>
            <person name="Laurent T."/>
            <person name="Goodwin L."/>
            <person name="Nolan M."/>
            <person name="Davenport K.W."/>
            <person name="Han C.S."/>
            <person name="Rubin E.M."/>
            <person name="Eisen J.A."/>
            <person name="Woyke T."/>
            <person name="Gugger M."/>
            <person name="Kerfeld C.A."/>
        </authorList>
    </citation>
    <scope>NUCLEOTIDE SEQUENCE [LARGE SCALE GENOMIC DNA]</scope>
    <source>
        <strain evidence="12">PCC 10605</strain>
    </source>
</reference>
<dbReference type="AlphaFoldDB" id="K9Z5I7"/>
<dbReference type="NCBIfam" id="NF045510">
    <property type="entry name" value="4Cys_prefix_kin"/>
    <property type="match status" value="1"/>
</dbReference>
<dbReference type="Gene3D" id="2.160.20.80">
    <property type="entry name" value="E3 ubiquitin-protein ligase SopA"/>
    <property type="match status" value="1"/>
</dbReference>
<protein>
    <recommendedName>
        <fullName evidence="8">Serine/threonine-protein kinase B</fullName>
        <ecNumber evidence="8">2.7.11.1</ecNumber>
    </recommendedName>
</protein>
<evidence type="ECO:0000256" key="2">
    <source>
        <dbReference type="ARBA" id="ARBA00022679"/>
    </source>
</evidence>
<dbReference type="RefSeq" id="WP_015219385.1">
    <property type="nucleotide sequence ID" value="NC_019776.1"/>
</dbReference>
<dbReference type="Pfam" id="PF00069">
    <property type="entry name" value="Pkinase"/>
    <property type="match status" value="1"/>
</dbReference>
<evidence type="ECO:0000256" key="1">
    <source>
        <dbReference type="ARBA" id="ARBA00022527"/>
    </source>
</evidence>
<dbReference type="GO" id="GO:0005524">
    <property type="term" value="F:ATP binding"/>
    <property type="evidence" value="ECO:0007669"/>
    <property type="project" value="UniProtKB-UniRule"/>
</dbReference>
<keyword evidence="12" id="KW-1185">Reference proteome</keyword>
<keyword evidence="1 8" id="KW-0723">Serine/threonine-protein kinase</keyword>
<organism evidence="11 12">
    <name type="scientific">Cyanobacterium aponinum (strain PCC 10605)</name>
    <dbReference type="NCBI Taxonomy" id="755178"/>
    <lineage>
        <taxon>Bacteria</taxon>
        <taxon>Bacillati</taxon>
        <taxon>Cyanobacteriota</taxon>
        <taxon>Cyanophyceae</taxon>
        <taxon>Oscillatoriophycideae</taxon>
        <taxon>Chroococcales</taxon>
        <taxon>Geminocystaceae</taxon>
        <taxon>Cyanobacterium</taxon>
    </lineage>
</organism>
<keyword evidence="2 8" id="KW-0808">Transferase</keyword>
<name>K9Z5I7_CYAAP</name>
<comment type="catalytic activity">
    <reaction evidence="7 8">
        <text>L-seryl-[protein] + ATP = O-phospho-L-seryl-[protein] + ADP + H(+)</text>
        <dbReference type="Rhea" id="RHEA:17989"/>
        <dbReference type="Rhea" id="RHEA-COMP:9863"/>
        <dbReference type="Rhea" id="RHEA-COMP:11604"/>
        <dbReference type="ChEBI" id="CHEBI:15378"/>
        <dbReference type="ChEBI" id="CHEBI:29999"/>
        <dbReference type="ChEBI" id="CHEBI:30616"/>
        <dbReference type="ChEBI" id="CHEBI:83421"/>
        <dbReference type="ChEBI" id="CHEBI:456216"/>
        <dbReference type="EC" id="2.7.11.1"/>
    </reaction>
</comment>
<dbReference type="eggNOG" id="COG0515">
    <property type="taxonomic scope" value="Bacteria"/>
</dbReference>